<evidence type="ECO:0000313" key="9">
    <source>
        <dbReference type="WBParaSite" id="TREG1_135470.1"/>
    </source>
</evidence>
<dbReference type="EC" id="2.1.1.221" evidence="1"/>
<evidence type="ECO:0000313" key="8">
    <source>
        <dbReference type="Proteomes" id="UP000050795"/>
    </source>
</evidence>
<feature type="compositionally biased region" description="Polar residues" evidence="6">
    <location>
        <begin position="1"/>
        <end position="16"/>
    </location>
</feature>
<dbReference type="InterPro" id="IPR028564">
    <property type="entry name" value="MT_TRM10-typ"/>
</dbReference>
<feature type="domain" description="SAM-dependent MTase TRM10-type" evidence="7">
    <location>
        <begin position="89"/>
        <end position="330"/>
    </location>
</feature>
<dbReference type="WBParaSite" id="TREG1_135470.1">
    <property type="protein sequence ID" value="TREG1_135470.1"/>
    <property type="gene ID" value="TREG1_135470"/>
</dbReference>
<feature type="compositionally biased region" description="Polar residues" evidence="6">
    <location>
        <begin position="57"/>
        <end position="68"/>
    </location>
</feature>
<evidence type="ECO:0000256" key="1">
    <source>
        <dbReference type="ARBA" id="ARBA00012797"/>
    </source>
</evidence>
<proteinExistence type="predicted"/>
<keyword evidence="4" id="KW-0949">S-adenosyl-L-methionine</keyword>
<dbReference type="Gene3D" id="3.40.1280.30">
    <property type="match status" value="1"/>
</dbReference>
<dbReference type="GO" id="GO:0052905">
    <property type="term" value="F:tRNA (guanosine(9)-N1)-methyltransferase activity"/>
    <property type="evidence" value="ECO:0007669"/>
    <property type="project" value="UniProtKB-EC"/>
</dbReference>
<dbReference type="GO" id="GO:0000049">
    <property type="term" value="F:tRNA binding"/>
    <property type="evidence" value="ECO:0007669"/>
    <property type="project" value="TreeGrafter"/>
</dbReference>
<dbReference type="PROSITE" id="PS51675">
    <property type="entry name" value="SAM_MT_TRM10"/>
    <property type="match status" value="1"/>
</dbReference>
<comment type="catalytic activity">
    <reaction evidence="5">
        <text>guanosine(9) in tRNA + S-adenosyl-L-methionine = N(1)-methylguanosine(9) in tRNA + S-adenosyl-L-homocysteine + H(+)</text>
        <dbReference type="Rhea" id="RHEA:43156"/>
        <dbReference type="Rhea" id="RHEA-COMP:10367"/>
        <dbReference type="Rhea" id="RHEA-COMP:10368"/>
        <dbReference type="ChEBI" id="CHEBI:15378"/>
        <dbReference type="ChEBI" id="CHEBI:57856"/>
        <dbReference type="ChEBI" id="CHEBI:59789"/>
        <dbReference type="ChEBI" id="CHEBI:73542"/>
        <dbReference type="ChEBI" id="CHEBI:74269"/>
        <dbReference type="EC" id="2.1.1.221"/>
    </reaction>
</comment>
<protein>
    <recommendedName>
        <fullName evidence="1">tRNA (guanine(9)-N(1))-methyltransferase</fullName>
        <ecNumber evidence="1">2.1.1.221</ecNumber>
    </recommendedName>
</protein>
<dbReference type="Proteomes" id="UP000050795">
    <property type="component" value="Unassembled WGS sequence"/>
</dbReference>
<name>A0AA85J7H2_TRIRE</name>
<feature type="compositionally biased region" description="Polar residues" evidence="6">
    <location>
        <begin position="76"/>
        <end position="89"/>
    </location>
</feature>
<dbReference type="AlphaFoldDB" id="A0AA85J7H2"/>
<reference evidence="9" key="2">
    <citation type="submission" date="2023-11" db="UniProtKB">
        <authorList>
            <consortium name="WormBaseParasite"/>
        </authorList>
    </citation>
    <scope>IDENTIFICATION</scope>
</reference>
<feature type="compositionally biased region" description="Basic and acidic residues" evidence="6">
    <location>
        <begin position="31"/>
        <end position="45"/>
    </location>
</feature>
<dbReference type="PANTHER" id="PTHR13563">
    <property type="entry name" value="TRNA (GUANINE-9-) METHYLTRANSFERASE"/>
    <property type="match status" value="1"/>
</dbReference>
<feature type="region of interest" description="Disordered" evidence="6">
    <location>
        <begin position="1"/>
        <end position="89"/>
    </location>
</feature>
<organism evidence="8 9">
    <name type="scientific">Trichobilharzia regenti</name>
    <name type="common">Nasal bird schistosome</name>
    <dbReference type="NCBI Taxonomy" id="157069"/>
    <lineage>
        <taxon>Eukaryota</taxon>
        <taxon>Metazoa</taxon>
        <taxon>Spiralia</taxon>
        <taxon>Lophotrochozoa</taxon>
        <taxon>Platyhelminthes</taxon>
        <taxon>Trematoda</taxon>
        <taxon>Digenea</taxon>
        <taxon>Strigeidida</taxon>
        <taxon>Schistosomatoidea</taxon>
        <taxon>Schistosomatidae</taxon>
        <taxon>Trichobilharzia</taxon>
    </lineage>
</organism>
<dbReference type="InterPro" id="IPR038459">
    <property type="entry name" value="MT_TRM10-typ_sf"/>
</dbReference>
<evidence type="ECO:0000256" key="4">
    <source>
        <dbReference type="ARBA" id="ARBA00022691"/>
    </source>
</evidence>
<keyword evidence="8" id="KW-1185">Reference proteome</keyword>
<evidence type="ECO:0000256" key="2">
    <source>
        <dbReference type="ARBA" id="ARBA00022603"/>
    </source>
</evidence>
<dbReference type="GO" id="GO:0002939">
    <property type="term" value="P:tRNA N1-guanine methylation"/>
    <property type="evidence" value="ECO:0007669"/>
    <property type="project" value="TreeGrafter"/>
</dbReference>
<keyword evidence="3" id="KW-0808">Transferase</keyword>
<evidence type="ECO:0000259" key="7">
    <source>
        <dbReference type="PROSITE" id="PS51675"/>
    </source>
</evidence>
<dbReference type="GO" id="GO:0005634">
    <property type="term" value="C:nucleus"/>
    <property type="evidence" value="ECO:0007669"/>
    <property type="project" value="TreeGrafter"/>
</dbReference>
<dbReference type="InterPro" id="IPR007356">
    <property type="entry name" value="tRNA_m1G_MeTrfase_euk"/>
</dbReference>
<evidence type="ECO:0000256" key="6">
    <source>
        <dbReference type="SAM" id="MobiDB-lite"/>
    </source>
</evidence>
<accession>A0AA85J7H2</accession>
<sequence length="333" mass="37729">MNSEPLVSSEQTTTLTADDENMSKRKRRKLEKYLKSKEARRDARKAQKQRRKMRQNLLKQNIQSSQAAGDTDAHDNNNGNSVKDSSNTTVECTVSQKPIQQQHLVIDCAYDHLMSFKDICKLAQQVTKCYSINRRAEHPVQLYITGLGPLDKVKTILSRIIITVIDISKCGSVRLLDKLKLCDCDNWDVNLCEENFQSMFSANEIVYLCAESEYILPDHFESISTSSAAEDPAIDVTDKQDNPVKFSINDVYVIGGLIDHNSLKGYCYQQACRQGYRTARLPLKEIDLHIEGRHVLSTVHVFQALCPVLSGTKTWLESLKLAIPPRKLTVTHK</sequence>
<evidence type="ECO:0000256" key="3">
    <source>
        <dbReference type="ARBA" id="ARBA00022679"/>
    </source>
</evidence>
<dbReference type="PANTHER" id="PTHR13563:SF13">
    <property type="entry name" value="TRNA METHYLTRANSFERASE 10 HOMOLOG A"/>
    <property type="match status" value="1"/>
</dbReference>
<keyword evidence="2" id="KW-0489">Methyltransferase</keyword>
<reference evidence="8" key="1">
    <citation type="submission" date="2022-06" db="EMBL/GenBank/DDBJ databases">
        <authorList>
            <person name="Berger JAMES D."/>
            <person name="Berger JAMES D."/>
        </authorList>
    </citation>
    <scope>NUCLEOTIDE SEQUENCE [LARGE SCALE GENOMIC DNA]</scope>
</reference>
<evidence type="ECO:0000256" key="5">
    <source>
        <dbReference type="ARBA" id="ARBA00048434"/>
    </source>
</evidence>